<dbReference type="SUPFAM" id="SSF50800">
    <property type="entry name" value="PK beta-barrel domain-like"/>
    <property type="match status" value="1"/>
</dbReference>
<dbReference type="PROSITE" id="PS51340">
    <property type="entry name" value="MOSC"/>
    <property type="match status" value="1"/>
</dbReference>
<proteinExistence type="predicted"/>
<dbReference type="PANTHER" id="PTHR14237">
    <property type="entry name" value="MOLYBDOPTERIN COFACTOR SULFURASE MOSC"/>
    <property type="match status" value="1"/>
</dbReference>
<reference evidence="2" key="1">
    <citation type="submission" date="2018-05" db="EMBL/GenBank/DDBJ databases">
        <authorList>
            <person name="Lanie J.A."/>
            <person name="Ng W.-L."/>
            <person name="Kazmierczak K.M."/>
            <person name="Andrzejewski T.M."/>
            <person name="Davidsen T.M."/>
            <person name="Wayne K.J."/>
            <person name="Tettelin H."/>
            <person name="Glass J.I."/>
            <person name="Rusch D."/>
            <person name="Podicherti R."/>
            <person name="Tsui H.-C.T."/>
            <person name="Winkler M.E."/>
        </authorList>
    </citation>
    <scope>NUCLEOTIDE SEQUENCE</scope>
</reference>
<gene>
    <name evidence="2" type="ORF">METZ01_LOCUS333439</name>
</gene>
<dbReference type="Pfam" id="PF03473">
    <property type="entry name" value="MOSC"/>
    <property type="match status" value="1"/>
</dbReference>
<dbReference type="GO" id="GO:0030170">
    <property type="term" value="F:pyridoxal phosphate binding"/>
    <property type="evidence" value="ECO:0007669"/>
    <property type="project" value="InterPro"/>
</dbReference>
<dbReference type="GO" id="GO:0030151">
    <property type="term" value="F:molybdenum ion binding"/>
    <property type="evidence" value="ECO:0007669"/>
    <property type="project" value="InterPro"/>
</dbReference>
<dbReference type="SUPFAM" id="SSF141673">
    <property type="entry name" value="MOSC N-terminal domain-like"/>
    <property type="match status" value="1"/>
</dbReference>
<feature type="domain" description="MOSC" evidence="1">
    <location>
        <begin position="120"/>
        <end position="270"/>
    </location>
</feature>
<name>A0A382Q6N7_9ZZZZ</name>
<sequence>MTECTIERIFLYPVKGCRAVEVQEVELSSTGISGDRGYVILYEGGFANLKSLPALSRVVVALEKNGLRFSAPGHEDFVHTRQIAGDEKSLQFYADEISVLDQGDAAASWLSSVIGVDVRLATLKENFDRNFPLDILQAAHGVEQDGFCDLSPILLVNAATFDEVKQRLSDDIPVERFRCNIVVRGLDPYAEDEIKSYQGEALSLSHVAACERCVIINTDHRTGAMNKEPLQLLHGSRRIEGGYSSGVKFGNYFNVTGAGRISVGDRLEACR</sequence>
<dbReference type="AlphaFoldDB" id="A0A382Q6N7"/>
<dbReference type="InterPro" id="IPR005303">
    <property type="entry name" value="MOCOS_middle"/>
</dbReference>
<evidence type="ECO:0000313" key="2">
    <source>
        <dbReference type="EMBL" id="SVC80585.1"/>
    </source>
</evidence>
<dbReference type="InterPro" id="IPR005302">
    <property type="entry name" value="MoCF_Sase_C"/>
</dbReference>
<dbReference type="GO" id="GO:0003824">
    <property type="term" value="F:catalytic activity"/>
    <property type="evidence" value="ECO:0007669"/>
    <property type="project" value="InterPro"/>
</dbReference>
<protein>
    <recommendedName>
        <fullName evidence="1">MOSC domain-containing protein</fullName>
    </recommendedName>
</protein>
<dbReference type="InterPro" id="IPR011037">
    <property type="entry name" value="Pyrv_Knase-like_insert_dom_sf"/>
</dbReference>
<evidence type="ECO:0000259" key="1">
    <source>
        <dbReference type="PROSITE" id="PS51340"/>
    </source>
</evidence>
<dbReference type="Pfam" id="PF03476">
    <property type="entry name" value="MOSC_N"/>
    <property type="match status" value="1"/>
</dbReference>
<dbReference type="PANTHER" id="PTHR14237:SF19">
    <property type="entry name" value="MITOCHONDRIAL AMIDOXIME REDUCING COMPONENT 1"/>
    <property type="match status" value="1"/>
</dbReference>
<dbReference type="EMBL" id="UINC01111979">
    <property type="protein sequence ID" value="SVC80585.1"/>
    <property type="molecule type" value="Genomic_DNA"/>
</dbReference>
<accession>A0A382Q6N7</accession>
<organism evidence="2">
    <name type="scientific">marine metagenome</name>
    <dbReference type="NCBI Taxonomy" id="408172"/>
    <lineage>
        <taxon>unclassified sequences</taxon>
        <taxon>metagenomes</taxon>
        <taxon>ecological metagenomes</taxon>
    </lineage>
</organism>